<dbReference type="InParanoid" id="E4WRH6"/>
<dbReference type="EMBL" id="FN653015">
    <property type="protein sequence ID" value="CBY20357.1"/>
    <property type="molecule type" value="Genomic_DNA"/>
</dbReference>
<evidence type="ECO:0000313" key="3">
    <source>
        <dbReference type="Proteomes" id="UP000001307"/>
    </source>
</evidence>
<dbReference type="OrthoDB" id="3685at2759"/>
<organism evidence="1">
    <name type="scientific">Oikopleura dioica</name>
    <name type="common">Tunicate</name>
    <dbReference type="NCBI Taxonomy" id="34765"/>
    <lineage>
        <taxon>Eukaryota</taxon>
        <taxon>Metazoa</taxon>
        <taxon>Chordata</taxon>
        <taxon>Tunicata</taxon>
        <taxon>Appendicularia</taxon>
        <taxon>Copelata</taxon>
        <taxon>Oikopleuridae</taxon>
        <taxon>Oikopleura</taxon>
    </lineage>
</organism>
<evidence type="ECO:0000313" key="2">
    <source>
        <dbReference type="EMBL" id="CBY35998.1"/>
    </source>
</evidence>
<reference evidence="1" key="1">
    <citation type="journal article" date="2010" name="Science">
        <title>Plasticity of animal genome architecture unmasked by rapid evolution of a pelagic tunicate.</title>
        <authorList>
            <person name="Denoeud F."/>
            <person name="Henriet S."/>
            <person name="Mungpakdee S."/>
            <person name="Aury J.M."/>
            <person name="Da Silva C."/>
            <person name="Brinkmann H."/>
            <person name="Mikhaleva J."/>
            <person name="Olsen L.C."/>
            <person name="Jubin C."/>
            <person name="Canestro C."/>
            <person name="Bouquet J.M."/>
            <person name="Danks G."/>
            <person name="Poulain J."/>
            <person name="Campsteijn C."/>
            <person name="Adamski M."/>
            <person name="Cross I."/>
            <person name="Yadetie F."/>
            <person name="Muffato M."/>
            <person name="Louis A."/>
            <person name="Butcher S."/>
            <person name="Tsagkogeorga G."/>
            <person name="Konrad A."/>
            <person name="Singh S."/>
            <person name="Jensen M.F."/>
            <person name="Cong E.H."/>
            <person name="Eikeseth-Otteraa H."/>
            <person name="Noel B."/>
            <person name="Anthouard V."/>
            <person name="Porcel B.M."/>
            <person name="Kachouri-Lafond R."/>
            <person name="Nishino A."/>
            <person name="Ugolini M."/>
            <person name="Chourrout P."/>
            <person name="Nishida H."/>
            <person name="Aasland R."/>
            <person name="Huzurbazar S."/>
            <person name="Westhof E."/>
            <person name="Delsuc F."/>
            <person name="Lehrach H."/>
            <person name="Reinhardt R."/>
            <person name="Weissenbach J."/>
            <person name="Roy S.W."/>
            <person name="Artiguenave F."/>
            <person name="Postlethwait J.H."/>
            <person name="Manak J.R."/>
            <person name="Thompson E.M."/>
            <person name="Jaillon O."/>
            <person name="Du Pasquier L."/>
            <person name="Boudinot P."/>
            <person name="Liberles D.A."/>
            <person name="Volff J.N."/>
            <person name="Philippe H."/>
            <person name="Lenhard B."/>
            <person name="Roest Crollius H."/>
            <person name="Wincker P."/>
            <person name="Chourrout D."/>
        </authorList>
    </citation>
    <scope>NUCLEOTIDE SEQUENCE [LARGE SCALE GENOMIC DNA]</scope>
</reference>
<keyword evidence="3" id="KW-1185">Reference proteome</keyword>
<dbReference type="EMBL" id="FN654707">
    <property type="protein sequence ID" value="CBY35998.1"/>
    <property type="molecule type" value="Genomic_DNA"/>
</dbReference>
<dbReference type="Proteomes" id="UP000001307">
    <property type="component" value="Unassembled WGS sequence"/>
</dbReference>
<gene>
    <name evidence="1" type="ORF">GSOID_T00000351001</name>
    <name evidence="2" type="ORF">GSOID_T00028474001</name>
</gene>
<name>E4WRH6_OIKDI</name>
<accession>E4WRH6</accession>
<dbReference type="PANTHER" id="PTHR11933:SF5">
    <property type="entry name" value="MITOCHONDRIAL TRNA-SPECIFIC 2-THIOURIDYLASE 1"/>
    <property type="match status" value="1"/>
</dbReference>
<dbReference type="Proteomes" id="UP000011014">
    <property type="component" value="Unassembled WGS sequence"/>
</dbReference>
<protein>
    <submittedName>
        <fullName evidence="1">Uncharacterized protein</fullName>
    </submittedName>
</protein>
<dbReference type="FunCoup" id="E4WRH6">
    <property type="interactions" value="128"/>
</dbReference>
<proteinExistence type="predicted"/>
<dbReference type="Pfam" id="PF03054">
    <property type="entry name" value="tRNA_Me_trans"/>
    <property type="match status" value="1"/>
</dbReference>
<dbReference type="InterPro" id="IPR014729">
    <property type="entry name" value="Rossmann-like_a/b/a_fold"/>
</dbReference>
<dbReference type="GO" id="GO:0002143">
    <property type="term" value="P:tRNA wobble position uridine thiolation"/>
    <property type="evidence" value="ECO:0007669"/>
    <property type="project" value="TreeGrafter"/>
</dbReference>
<evidence type="ECO:0000313" key="1">
    <source>
        <dbReference type="EMBL" id="CBY20357.1"/>
    </source>
</evidence>
<dbReference type="SUPFAM" id="SSF52402">
    <property type="entry name" value="Adenine nucleotide alpha hydrolases-like"/>
    <property type="match status" value="1"/>
</dbReference>
<dbReference type="AlphaFoldDB" id="E4WRH6"/>
<dbReference type="Gene3D" id="3.40.50.620">
    <property type="entry name" value="HUPs"/>
    <property type="match status" value="1"/>
</dbReference>
<sequence>MLRLVSLRNLRVAVALSGGVDSAVAAVLLKLQQGHEVIGVHSRNWDSKDENGVCQADADYDSARRVAEHLKIELVGINCVKEYWTEVFEPFLESTQNANSFNIDQLCNERIKFDAMLKKAKDQIHFDKFATGHYASIRKVEPVGQKLIATSRRCLSESTCFRTQNESTLSKTKRSISHGSARHKSRMIRVIFPLGSLNKNVVKAIATENGLEALAMARESMGVCFIGKRRMSDFLSDYLFDPFSKKIFDIDSGKFLGKREFPIYGVAVGQRTKFQTKERNHRKRPIAVVVGDQKPDAARAQRYTITALIRRSEPLRSLFGSKTCGARIIRPRKTALSPYLVLIRNDRFALSYYDYAILHRINEFSCVGRFELAPHGKKSRNNLTG</sequence>
<dbReference type="PANTHER" id="PTHR11933">
    <property type="entry name" value="TRNA 5-METHYLAMINOMETHYL-2-THIOURIDYLATE -METHYLTRANSFERASE"/>
    <property type="match status" value="1"/>
</dbReference>